<dbReference type="InterPro" id="IPR001999">
    <property type="entry name" value="Osteonectin_CS"/>
</dbReference>
<feature type="compositionally biased region" description="Polar residues" evidence="10">
    <location>
        <begin position="418"/>
        <end position="427"/>
    </location>
</feature>
<dbReference type="GO" id="GO:0005615">
    <property type="term" value="C:extracellular space"/>
    <property type="evidence" value="ECO:0007669"/>
    <property type="project" value="InterPro"/>
</dbReference>
<dbReference type="SUPFAM" id="SSF47473">
    <property type="entry name" value="EF-hand"/>
    <property type="match status" value="1"/>
</dbReference>
<evidence type="ECO:0000256" key="4">
    <source>
        <dbReference type="ARBA" id="ARBA00022530"/>
    </source>
</evidence>
<evidence type="ECO:0000256" key="3">
    <source>
        <dbReference type="ARBA" id="ARBA00022525"/>
    </source>
</evidence>
<reference evidence="14" key="1">
    <citation type="submission" date="2025-08" db="UniProtKB">
        <authorList>
            <consortium name="RefSeq"/>
        </authorList>
    </citation>
    <scope>IDENTIFICATION</scope>
    <source>
        <tissue evidence="14">Blood</tissue>
    </source>
</reference>
<evidence type="ECO:0000313" key="13">
    <source>
        <dbReference type="Proteomes" id="UP001190640"/>
    </source>
</evidence>
<dbReference type="Gene3D" id="3.30.60.30">
    <property type="match status" value="1"/>
</dbReference>
<name>A0AA97K0J7_EUBMA</name>
<dbReference type="PANTHER" id="PTHR13866:SF16">
    <property type="entry name" value="SPARC-LIKE PROTEIN 1"/>
    <property type="match status" value="1"/>
</dbReference>
<dbReference type="CDD" id="cd16231">
    <property type="entry name" value="EFh_SPARC_like"/>
    <property type="match status" value="1"/>
</dbReference>
<dbReference type="PROSITE" id="PS00613">
    <property type="entry name" value="OSTEONECTIN_2"/>
    <property type="match status" value="1"/>
</dbReference>
<feature type="compositionally biased region" description="Polar residues" evidence="10">
    <location>
        <begin position="333"/>
        <end position="344"/>
    </location>
</feature>
<dbReference type="GO" id="GO:0005509">
    <property type="term" value="F:calcium ion binding"/>
    <property type="evidence" value="ECO:0007669"/>
    <property type="project" value="InterPro"/>
</dbReference>
<evidence type="ECO:0000313" key="14">
    <source>
        <dbReference type="RefSeq" id="XP_054846416.1"/>
    </source>
</evidence>
<keyword evidence="3" id="KW-0964">Secreted</keyword>
<gene>
    <name evidence="14" type="primary">SPARCL1</name>
</gene>
<dbReference type="InterPro" id="IPR011992">
    <property type="entry name" value="EF-hand-dom_pair"/>
</dbReference>
<keyword evidence="4" id="KW-0272">Extracellular matrix</keyword>
<feature type="region of interest" description="Disordered" evidence="10">
    <location>
        <begin position="248"/>
        <end position="513"/>
    </location>
</feature>
<feature type="chain" id="PRO_5041703126" evidence="11">
    <location>
        <begin position="17"/>
        <end position="749"/>
    </location>
</feature>
<dbReference type="Proteomes" id="UP001190640">
    <property type="component" value="Chromosome 10"/>
</dbReference>
<dbReference type="Pfam" id="PF10591">
    <property type="entry name" value="SPARC_Ca_bdg"/>
    <property type="match status" value="1"/>
</dbReference>
<keyword evidence="8" id="KW-1015">Disulfide bond</keyword>
<evidence type="ECO:0000256" key="5">
    <source>
        <dbReference type="ARBA" id="ARBA00022723"/>
    </source>
</evidence>
<dbReference type="InterPro" id="IPR002350">
    <property type="entry name" value="Kazal_dom"/>
</dbReference>
<feature type="compositionally biased region" description="Polar residues" evidence="10">
    <location>
        <begin position="136"/>
        <end position="146"/>
    </location>
</feature>
<dbReference type="SMART" id="SM00280">
    <property type="entry name" value="KAZAL"/>
    <property type="match status" value="1"/>
</dbReference>
<dbReference type="SMART" id="SM00274">
    <property type="entry name" value="FOLN"/>
    <property type="match status" value="1"/>
</dbReference>
<dbReference type="PANTHER" id="PTHR13866">
    <property type="entry name" value="SPARC OSTEONECTIN"/>
    <property type="match status" value="1"/>
</dbReference>
<proteinExistence type="inferred from homology"/>
<evidence type="ECO:0000256" key="10">
    <source>
        <dbReference type="SAM" id="MobiDB-lite"/>
    </source>
</evidence>
<comment type="subcellular location">
    <subcellularLocation>
        <location evidence="1">Secreted</location>
        <location evidence="1">Extracellular space</location>
        <location evidence="1">Extracellular matrix</location>
    </subcellularLocation>
</comment>
<dbReference type="InterPro" id="IPR003645">
    <property type="entry name" value="Fol_N"/>
</dbReference>
<dbReference type="Pfam" id="PF00050">
    <property type="entry name" value="Kazal_1"/>
    <property type="match status" value="1"/>
</dbReference>
<dbReference type="PROSITE" id="PS00018">
    <property type="entry name" value="EF_HAND_1"/>
    <property type="match status" value="1"/>
</dbReference>
<feature type="compositionally biased region" description="Basic and acidic residues" evidence="10">
    <location>
        <begin position="308"/>
        <end position="325"/>
    </location>
</feature>
<evidence type="ECO:0000259" key="12">
    <source>
        <dbReference type="PROSITE" id="PS51465"/>
    </source>
</evidence>
<sequence>MKTVIFLLYFTGSAVAIPTYSLMYKLGIRGRKNAEKPNFRFLQDNSHPTVVPQVQHTEKTLTEKQTSKPWDDIQLPKRDVNFSEGQLKLNHSQPQEHNTSLGDLKMENADSADHRNRQEESLKALRDDELQEINSEEVNSVTGSKINSKDHSRNRSRASSNILIQQSGPVGAPNSMETDIGGNVNPHRSNHGHYQVKRRDIIGYYQDSQEDPDMALHKGWEEDGWKYNKNAIEMFARSKMVEQIVMEEETEEEEEGEEGEEWGGMNYRDRTQIARLNIPEDLRSSDHEENKQSGDTLKHAIHPFHLTTRQEKDTEQIEGNEKHTPAELLKGGQLNNSRVINENNPDAERLRGGDEGSFQNSSDHKGQVAREYSQKVIGAGSQIHRQDGSRSYFQVGSEDHDDSYRRRQEAMYQEGERIQSNGQGSINQEEEQGEMKRGGTIAPSGTGAPKTSIKGLIEPDYNNEDVLDGSDNREHNKSTTLKHNIGKTADLENSIKTTSKPYSDGKPNEGSTKAPIPDPCRDFYCKTGKVCRADEEGKLSCVCQDPDTCPSTKKYVCGTDNKTYEDTCQLFGTKCNLEGTKVGHQLHLDYVGACKYIPPCTDHEVEQFPVRMRDWLKNALMQFYKQDLDKGGFLTDKQRNKVKKIYLDEKRLLAGDHPIEILLRDFKKNYRTYTYPVHWHFNRLDQHPMDRKLTHSELAPLRAPLVPMEHCVTRFFHGCDSDKDKHISLQEWCRCFGIKEEDIDENLLF</sequence>
<dbReference type="PROSITE" id="PS51465">
    <property type="entry name" value="KAZAL_2"/>
    <property type="match status" value="1"/>
</dbReference>
<dbReference type="CTD" id="8404"/>
<feature type="compositionally biased region" description="Basic and acidic residues" evidence="10">
    <location>
        <begin position="402"/>
        <end position="417"/>
    </location>
</feature>
<comment type="similarity">
    <text evidence="2">Belongs to the SPARC family.</text>
</comment>
<dbReference type="InterPro" id="IPR019577">
    <property type="entry name" value="SPARC/Testican_Ca-bd-dom"/>
</dbReference>
<dbReference type="RefSeq" id="XP_054846416.1">
    <property type="nucleotide sequence ID" value="XM_054990441.1"/>
</dbReference>
<dbReference type="Gene3D" id="1.10.238.10">
    <property type="entry name" value="EF-hand"/>
    <property type="match status" value="1"/>
</dbReference>
<keyword evidence="7" id="KW-0106">Calcium</keyword>
<protein>
    <submittedName>
        <fullName evidence="14">SPARC-like protein 1</fullName>
    </submittedName>
</protein>
<keyword evidence="13" id="KW-1185">Reference proteome</keyword>
<feature type="compositionally biased region" description="Polar residues" evidence="10">
    <location>
        <begin position="157"/>
        <end position="168"/>
    </location>
</feature>
<keyword evidence="5" id="KW-0479">Metal-binding</keyword>
<dbReference type="GeneID" id="129337003"/>
<dbReference type="Pfam" id="PF09289">
    <property type="entry name" value="FOLN"/>
    <property type="match status" value="1"/>
</dbReference>
<keyword evidence="9" id="KW-0325">Glycoprotein</keyword>
<dbReference type="KEGG" id="emc:129337003"/>
<feature type="compositionally biased region" description="Acidic residues" evidence="10">
    <location>
        <begin position="248"/>
        <end position="261"/>
    </location>
</feature>
<dbReference type="SUPFAM" id="SSF100895">
    <property type="entry name" value="Kazal-type serine protease inhibitors"/>
    <property type="match status" value="1"/>
</dbReference>
<feature type="compositionally biased region" description="Basic and acidic residues" evidence="10">
    <location>
        <begin position="267"/>
        <end position="298"/>
    </location>
</feature>
<dbReference type="InterPro" id="IPR015369">
    <property type="entry name" value="Follistatin/Osteonectin_EGF"/>
</dbReference>
<evidence type="ECO:0000256" key="11">
    <source>
        <dbReference type="SAM" id="SignalP"/>
    </source>
</evidence>
<dbReference type="FunFam" id="1.10.238.10:FF:000068">
    <property type="entry name" value="SPARC isoform 1"/>
    <property type="match status" value="1"/>
</dbReference>
<evidence type="ECO:0000256" key="7">
    <source>
        <dbReference type="ARBA" id="ARBA00022837"/>
    </source>
</evidence>
<dbReference type="FunFam" id="3.30.60.30:FF:000004">
    <property type="entry name" value="SPARC isoform 1"/>
    <property type="match status" value="1"/>
</dbReference>
<dbReference type="AlphaFoldDB" id="A0AA97K0J7"/>
<evidence type="ECO:0000256" key="9">
    <source>
        <dbReference type="ARBA" id="ARBA00023180"/>
    </source>
</evidence>
<dbReference type="GO" id="GO:0005518">
    <property type="term" value="F:collagen binding"/>
    <property type="evidence" value="ECO:0007669"/>
    <property type="project" value="TreeGrafter"/>
</dbReference>
<feature type="region of interest" description="Disordered" evidence="10">
    <location>
        <begin position="125"/>
        <end position="175"/>
    </location>
</feature>
<organism evidence="13 14">
    <name type="scientific">Eublepharis macularius</name>
    <name type="common">Leopard gecko</name>
    <name type="synonym">Cyrtodactylus macularius</name>
    <dbReference type="NCBI Taxonomy" id="481883"/>
    <lineage>
        <taxon>Eukaryota</taxon>
        <taxon>Metazoa</taxon>
        <taxon>Chordata</taxon>
        <taxon>Craniata</taxon>
        <taxon>Vertebrata</taxon>
        <taxon>Euteleostomi</taxon>
        <taxon>Lepidosauria</taxon>
        <taxon>Squamata</taxon>
        <taxon>Bifurcata</taxon>
        <taxon>Gekkota</taxon>
        <taxon>Eublepharidae</taxon>
        <taxon>Eublepharinae</taxon>
        <taxon>Eublepharis</taxon>
    </lineage>
</organism>
<dbReference type="InterPro" id="IPR018247">
    <property type="entry name" value="EF_Hand_1_Ca_BS"/>
</dbReference>
<dbReference type="GO" id="GO:0050840">
    <property type="term" value="F:extracellular matrix binding"/>
    <property type="evidence" value="ECO:0007669"/>
    <property type="project" value="TreeGrafter"/>
</dbReference>
<keyword evidence="6 11" id="KW-0732">Signal</keyword>
<accession>A0AA97K0J7</accession>
<evidence type="ECO:0000256" key="1">
    <source>
        <dbReference type="ARBA" id="ARBA00004498"/>
    </source>
</evidence>
<feature type="domain" description="Kazal-like" evidence="12">
    <location>
        <begin position="542"/>
        <end position="596"/>
    </location>
</feature>
<dbReference type="InterPro" id="IPR036058">
    <property type="entry name" value="Kazal_dom_sf"/>
</dbReference>
<evidence type="ECO:0000256" key="2">
    <source>
        <dbReference type="ARBA" id="ARBA00006404"/>
    </source>
</evidence>
<evidence type="ECO:0000256" key="6">
    <source>
        <dbReference type="ARBA" id="ARBA00022729"/>
    </source>
</evidence>
<feature type="signal peptide" evidence="11">
    <location>
        <begin position="1"/>
        <end position="16"/>
    </location>
</feature>
<evidence type="ECO:0000256" key="8">
    <source>
        <dbReference type="ARBA" id="ARBA00023157"/>
    </source>
</evidence>